<dbReference type="EMBL" id="SOAN01000001">
    <property type="protein sequence ID" value="TDS87590.1"/>
    <property type="molecule type" value="Genomic_DNA"/>
</dbReference>
<dbReference type="Pfam" id="PF04932">
    <property type="entry name" value="Wzy_C"/>
    <property type="match status" value="1"/>
</dbReference>
<organism evidence="8 9">
    <name type="scientific">Nesterenkonia aurantiaca</name>
    <dbReference type="NCBI Taxonomy" id="1436010"/>
    <lineage>
        <taxon>Bacteria</taxon>
        <taxon>Bacillati</taxon>
        <taxon>Actinomycetota</taxon>
        <taxon>Actinomycetes</taxon>
        <taxon>Micrococcales</taxon>
        <taxon>Micrococcaceae</taxon>
        <taxon>Nesterenkonia</taxon>
    </lineage>
</organism>
<dbReference type="GO" id="GO:0016874">
    <property type="term" value="F:ligase activity"/>
    <property type="evidence" value="ECO:0007669"/>
    <property type="project" value="UniProtKB-KW"/>
</dbReference>
<evidence type="ECO:0000256" key="6">
    <source>
        <dbReference type="SAM" id="Phobius"/>
    </source>
</evidence>
<keyword evidence="9" id="KW-1185">Reference proteome</keyword>
<evidence type="ECO:0000313" key="9">
    <source>
        <dbReference type="Proteomes" id="UP000294506"/>
    </source>
</evidence>
<keyword evidence="8" id="KW-0436">Ligase</keyword>
<dbReference type="Proteomes" id="UP000294506">
    <property type="component" value="Unassembled WGS sequence"/>
</dbReference>
<dbReference type="PANTHER" id="PTHR37422:SF13">
    <property type="entry name" value="LIPOPOLYSACCHARIDE BIOSYNTHESIS PROTEIN PA4999-RELATED"/>
    <property type="match status" value="1"/>
</dbReference>
<feature type="compositionally biased region" description="Low complexity" evidence="5">
    <location>
        <begin position="409"/>
        <end position="420"/>
    </location>
</feature>
<comment type="subcellular location">
    <subcellularLocation>
        <location evidence="1">Membrane</location>
        <topology evidence="1">Multi-pass membrane protein</topology>
    </subcellularLocation>
</comment>
<dbReference type="InterPro" id="IPR051533">
    <property type="entry name" value="WaaL-like"/>
</dbReference>
<dbReference type="PANTHER" id="PTHR37422">
    <property type="entry name" value="TEICHURONIC ACID BIOSYNTHESIS PROTEIN TUAE"/>
    <property type="match status" value="1"/>
</dbReference>
<reference evidence="8 9" key="1">
    <citation type="submission" date="2019-03" db="EMBL/GenBank/DDBJ databases">
        <title>Genomic Encyclopedia of Type Strains, Phase III (KMG-III): the genomes of soil and plant-associated and newly described type strains.</title>
        <authorList>
            <person name="Whitman W."/>
        </authorList>
    </citation>
    <scope>NUCLEOTIDE SEQUENCE [LARGE SCALE GENOMIC DNA]</scope>
    <source>
        <strain evidence="8 9">DSM 27373</strain>
    </source>
</reference>
<dbReference type="AlphaFoldDB" id="A0A4R7G7X4"/>
<keyword evidence="4 6" id="KW-0472">Membrane</keyword>
<keyword evidence="2 6" id="KW-0812">Transmembrane</keyword>
<feature type="transmembrane region" description="Helical" evidence="6">
    <location>
        <begin position="157"/>
        <end position="177"/>
    </location>
</feature>
<feature type="domain" description="O-antigen ligase-related" evidence="7">
    <location>
        <begin position="190"/>
        <end position="335"/>
    </location>
</feature>
<evidence type="ECO:0000256" key="5">
    <source>
        <dbReference type="SAM" id="MobiDB-lite"/>
    </source>
</evidence>
<name>A0A4R7G7X4_9MICC</name>
<proteinExistence type="predicted"/>
<protein>
    <submittedName>
        <fullName evidence="8">O-antigen ligase</fullName>
    </submittedName>
</protein>
<feature type="transmembrane region" description="Helical" evidence="6">
    <location>
        <begin position="7"/>
        <end position="25"/>
    </location>
</feature>
<dbReference type="GO" id="GO:0016020">
    <property type="term" value="C:membrane"/>
    <property type="evidence" value="ECO:0007669"/>
    <property type="project" value="UniProtKB-SubCell"/>
</dbReference>
<evidence type="ECO:0000256" key="3">
    <source>
        <dbReference type="ARBA" id="ARBA00022989"/>
    </source>
</evidence>
<gene>
    <name evidence="8" type="ORF">EV640_101377</name>
</gene>
<feature type="transmembrane region" description="Helical" evidence="6">
    <location>
        <begin position="118"/>
        <end position="137"/>
    </location>
</feature>
<evidence type="ECO:0000256" key="1">
    <source>
        <dbReference type="ARBA" id="ARBA00004141"/>
    </source>
</evidence>
<feature type="transmembrane region" description="Helical" evidence="6">
    <location>
        <begin position="37"/>
        <end position="56"/>
    </location>
</feature>
<feature type="region of interest" description="Disordered" evidence="5">
    <location>
        <begin position="406"/>
        <end position="431"/>
    </location>
</feature>
<dbReference type="RefSeq" id="WP_036474554.1">
    <property type="nucleotide sequence ID" value="NZ_SOAN01000001.1"/>
</dbReference>
<feature type="transmembrane region" description="Helical" evidence="6">
    <location>
        <begin position="184"/>
        <end position="201"/>
    </location>
</feature>
<evidence type="ECO:0000259" key="7">
    <source>
        <dbReference type="Pfam" id="PF04932"/>
    </source>
</evidence>
<dbReference type="InterPro" id="IPR007016">
    <property type="entry name" value="O-antigen_ligase-rel_domated"/>
</dbReference>
<evidence type="ECO:0000313" key="8">
    <source>
        <dbReference type="EMBL" id="TDS87590.1"/>
    </source>
</evidence>
<accession>A0A4R7G7X4</accession>
<feature type="transmembrane region" description="Helical" evidence="6">
    <location>
        <begin position="63"/>
        <end position="83"/>
    </location>
</feature>
<feature type="transmembrane region" description="Helical" evidence="6">
    <location>
        <begin position="89"/>
        <end position="111"/>
    </location>
</feature>
<feature type="transmembrane region" description="Helical" evidence="6">
    <location>
        <begin position="231"/>
        <end position="252"/>
    </location>
</feature>
<evidence type="ECO:0000256" key="4">
    <source>
        <dbReference type="ARBA" id="ARBA00023136"/>
    </source>
</evidence>
<feature type="transmembrane region" description="Helical" evidence="6">
    <location>
        <begin position="356"/>
        <end position="372"/>
    </location>
</feature>
<feature type="transmembrane region" description="Helical" evidence="6">
    <location>
        <begin position="326"/>
        <end position="349"/>
    </location>
</feature>
<sequence>MRSLRTWFFYLYIACTLGANAVILIPFDPSGTIGDNAIFSASWILLHLLSVLVLLSSRALTPVPVAIALGIGGLVVLSAAWSVSPTDSLVYGVMAAGNILIACLLAAEYSLQQLARMFLKVLSVLVLAGMAGALMGYDQVLGFDPHARSNLLGGDPIRGFFQHNIMAGFYAATGAVLAMTLLRGLRRVLMLAVFIIFVLWAGSATGVLLAGAAVIIVPLAQLLVPRIPLGALLAVLVPVGVAGGAVLNQVWVPLLEMIGRDPTLTGRTVLWEWGVRAIGERPVTGWGFTGYFNSAQGAIPSLYVPEFENYEIAHFHNSYIQTAVDLGLLGLGLLILVLGYTTGAAYLFARTTDTRTGVGLLMVLVIFLIASPTEFLFINYNHFGSFALFTVFFGLLRHRRERAQHQETASRSAAPSVSAALNGRGSAASQR</sequence>
<keyword evidence="3 6" id="KW-1133">Transmembrane helix</keyword>
<comment type="caution">
    <text evidence="8">The sequence shown here is derived from an EMBL/GenBank/DDBJ whole genome shotgun (WGS) entry which is preliminary data.</text>
</comment>
<evidence type="ECO:0000256" key="2">
    <source>
        <dbReference type="ARBA" id="ARBA00022692"/>
    </source>
</evidence>